<proteinExistence type="predicted"/>
<accession>A0ABT4A3M1</accession>
<feature type="domain" description="DUF4142" evidence="1">
    <location>
        <begin position="45"/>
        <end position="104"/>
    </location>
</feature>
<evidence type="ECO:0000313" key="2">
    <source>
        <dbReference type="EMBL" id="MCY1075579.1"/>
    </source>
</evidence>
<dbReference type="EMBL" id="JAPNKA010000001">
    <property type="protein sequence ID" value="MCY1075579.1"/>
    <property type="molecule type" value="Genomic_DNA"/>
</dbReference>
<evidence type="ECO:0000313" key="3">
    <source>
        <dbReference type="Proteomes" id="UP001207654"/>
    </source>
</evidence>
<dbReference type="PROSITE" id="PS51257">
    <property type="entry name" value="PROKAR_LIPOPROTEIN"/>
    <property type="match status" value="1"/>
</dbReference>
<dbReference type="PANTHER" id="PTHR38593">
    <property type="entry name" value="BLR2558 PROTEIN"/>
    <property type="match status" value="1"/>
</dbReference>
<evidence type="ECO:0000259" key="1">
    <source>
        <dbReference type="Pfam" id="PF13628"/>
    </source>
</evidence>
<comment type="caution">
    <text evidence="2">The sequence shown here is derived from an EMBL/GenBank/DDBJ whole genome shotgun (WGS) entry which is preliminary data.</text>
</comment>
<keyword evidence="3" id="KW-1185">Reference proteome</keyword>
<dbReference type="Gene3D" id="1.20.1260.10">
    <property type="match status" value="1"/>
</dbReference>
<dbReference type="PANTHER" id="PTHR38593:SF1">
    <property type="entry name" value="BLR2558 PROTEIN"/>
    <property type="match status" value="1"/>
</dbReference>
<protein>
    <submittedName>
        <fullName evidence="2">DUF4142 domain-containing protein</fullName>
    </submittedName>
</protein>
<dbReference type="InterPro" id="IPR025419">
    <property type="entry name" value="DUF4142"/>
</dbReference>
<gene>
    <name evidence="2" type="ORF">OV287_13930</name>
</gene>
<name>A0ABT4A3M1_9BACT</name>
<dbReference type="Proteomes" id="UP001207654">
    <property type="component" value="Unassembled WGS sequence"/>
</dbReference>
<reference evidence="2 3" key="1">
    <citation type="submission" date="2022-11" db="EMBL/GenBank/DDBJ databases">
        <title>Minimal conservation of predation-associated metabolite biosynthetic gene clusters underscores biosynthetic potential of Myxococcota including descriptions for ten novel species: Archangium lansinium sp. nov., Myxococcus landrumus sp. nov., Nannocystis bai.</title>
        <authorList>
            <person name="Ahearne A."/>
            <person name="Stevens C."/>
            <person name="Phillips K."/>
        </authorList>
    </citation>
    <scope>NUCLEOTIDE SEQUENCE [LARGE SCALE GENOMIC DNA]</scope>
    <source>
        <strain evidence="2 3">MIWBW</strain>
    </source>
</reference>
<dbReference type="Pfam" id="PF13628">
    <property type="entry name" value="DUF4142"/>
    <property type="match status" value="2"/>
</dbReference>
<dbReference type="InterPro" id="IPR012347">
    <property type="entry name" value="Ferritin-like"/>
</dbReference>
<organism evidence="2 3">
    <name type="scientific">Archangium lansingense</name>
    <dbReference type="NCBI Taxonomy" id="2995310"/>
    <lineage>
        <taxon>Bacteria</taxon>
        <taxon>Pseudomonadati</taxon>
        <taxon>Myxococcota</taxon>
        <taxon>Myxococcia</taxon>
        <taxon>Myxococcales</taxon>
        <taxon>Cystobacterineae</taxon>
        <taxon>Archangiaceae</taxon>
        <taxon>Archangium</taxon>
    </lineage>
</organism>
<feature type="domain" description="DUF4142" evidence="1">
    <location>
        <begin position="152"/>
        <end position="218"/>
    </location>
</feature>
<sequence length="224" mass="24620">MRIQRWLWSAGLLAVVGLGAGCAHDEAKQAHSRGEQVGETLAQKVRFADQLSLINQQQIALGHLALEKSTDPEVRSFAQELIRDHEKNQDDLKTLAESKAFSLAVVDLSMEDLAIGGAGTEGAGTEGAMEGIEKGKEKYNKKYDKQVMKFLEKKNELSALSGHEFDKGFLDQVKDGQDRGKELIEEGLDEYRDDTSLAMFLNKTAPVLSGHLQRASTLEGYIGN</sequence>
<dbReference type="RefSeq" id="WP_267534506.1">
    <property type="nucleotide sequence ID" value="NZ_JAPNKA010000001.1"/>
</dbReference>